<sequence>MTHLYALVILLSAIALLESIQTRPNCSQLGKYALDPDLRERLATEIIANQPIKDVSVPLVYLCALEGMAGLILENSQKPLNCLSDLGIFPLITEMDDEADAGVDALAKAAVGEWALHIPRLTFASSFGCNHVLEDGRHIYLCLFK</sequence>
<organism evidence="2 3">
    <name type="scientific">Ancylostoma ceylanicum</name>
    <dbReference type="NCBI Taxonomy" id="53326"/>
    <lineage>
        <taxon>Eukaryota</taxon>
        <taxon>Metazoa</taxon>
        <taxon>Ecdysozoa</taxon>
        <taxon>Nematoda</taxon>
        <taxon>Chromadorea</taxon>
        <taxon>Rhabditida</taxon>
        <taxon>Rhabditina</taxon>
        <taxon>Rhabditomorpha</taxon>
        <taxon>Strongyloidea</taxon>
        <taxon>Ancylostomatidae</taxon>
        <taxon>Ancylostomatinae</taxon>
        <taxon>Ancylostoma</taxon>
    </lineage>
</organism>
<evidence type="ECO:0000313" key="3">
    <source>
        <dbReference type="Proteomes" id="UP000024635"/>
    </source>
</evidence>
<evidence type="ECO:0008006" key="4">
    <source>
        <dbReference type="Google" id="ProtNLM"/>
    </source>
</evidence>
<dbReference type="AlphaFoldDB" id="A0A016SM74"/>
<gene>
    <name evidence="2" type="primary">Acey_s0201.g1711</name>
    <name evidence="2" type="synonym">ASPR-s0201.g1711</name>
    <name evidence="2" type="ORF">Y032_0201g1711</name>
</gene>
<feature type="signal peptide" evidence="1">
    <location>
        <begin position="1"/>
        <end position="19"/>
    </location>
</feature>
<name>A0A016SM74_9BILA</name>
<dbReference type="InterPro" id="IPR035109">
    <property type="entry name" value="ASPR"/>
</dbReference>
<evidence type="ECO:0000313" key="2">
    <source>
        <dbReference type="EMBL" id="EYB91808.1"/>
    </source>
</evidence>
<dbReference type="Pfam" id="PF17641">
    <property type="entry name" value="ASPRs"/>
    <property type="match status" value="1"/>
</dbReference>
<reference evidence="3" key="1">
    <citation type="journal article" date="2015" name="Nat. Genet.">
        <title>The genome and transcriptome of the zoonotic hookworm Ancylostoma ceylanicum identify infection-specific gene families.</title>
        <authorList>
            <person name="Schwarz E.M."/>
            <person name="Hu Y."/>
            <person name="Antoshechkin I."/>
            <person name="Miller M.M."/>
            <person name="Sternberg P.W."/>
            <person name="Aroian R.V."/>
        </authorList>
    </citation>
    <scope>NUCLEOTIDE SEQUENCE</scope>
    <source>
        <strain evidence="3">HY135</strain>
    </source>
</reference>
<accession>A0A016SM74</accession>
<evidence type="ECO:0000256" key="1">
    <source>
        <dbReference type="SAM" id="SignalP"/>
    </source>
</evidence>
<protein>
    <recommendedName>
        <fullName evidence="4">SCP domain-containing protein</fullName>
    </recommendedName>
</protein>
<keyword evidence="1" id="KW-0732">Signal</keyword>
<keyword evidence="3" id="KW-1185">Reference proteome</keyword>
<proteinExistence type="predicted"/>
<dbReference type="EMBL" id="JARK01001537">
    <property type="protein sequence ID" value="EYB91808.1"/>
    <property type="molecule type" value="Genomic_DNA"/>
</dbReference>
<comment type="caution">
    <text evidence="2">The sequence shown here is derived from an EMBL/GenBank/DDBJ whole genome shotgun (WGS) entry which is preliminary data.</text>
</comment>
<feature type="chain" id="PRO_5001489697" description="SCP domain-containing protein" evidence="1">
    <location>
        <begin position="20"/>
        <end position="145"/>
    </location>
</feature>
<dbReference type="OrthoDB" id="5904859at2759"/>
<dbReference type="Proteomes" id="UP000024635">
    <property type="component" value="Unassembled WGS sequence"/>
</dbReference>